<sequence length="348" mass="38046">MVQGDHVSPAEGLATCVRTSSLESGKAMDSVPAPHLESLNALAYNPNGDTVLKPPSAFSPQDPTDASGNLIPDVWGELDSMSPGLDSLAALDVARQTGSAVVQKPVTVGTVGTSLAAQSKNSGPVNQKQGDFYSLLQVTRLSDLECFFNILRVTPEIFDNLLSLVSPLIHKKSVGREALPVGLRLGVTLRWRIFRKPIVASVGTVESIIKACVCLHNLMTEISSTKYMPKYYADCDGDAQDGAWRKEPTAAMQPVGQVGCNNHSQEAFTEFFSGVGQVEWQWQKLRGGRDLYTDRVYSSRHCLLSVTDGAWLNVGACADWFFYADFQGEARPKLKLFLQMQNFVRRSR</sequence>
<dbReference type="AlphaFoldDB" id="A0A7R9CTV0"/>
<proteinExistence type="predicted"/>
<dbReference type="EMBL" id="OD001296">
    <property type="protein sequence ID" value="CAD7401364.1"/>
    <property type="molecule type" value="Genomic_DNA"/>
</dbReference>
<evidence type="ECO:0008006" key="2">
    <source>
        <dbReference type="Google" id="ProtNLM"/>
    </source>
</evidence>
<protein>
    <recommendedName>
        <fullName evidence="2">DDE Tnp4 domain-containing protein</fullName>
    </recommendedName>
</protein>
<evidence type="ECO:0000313" key="1">
    <source>
        <dbReference type="EMBL" id="CAD7401364.1"/>
    </source>
</evidence>
<reference evidence="1" key="1">
    <citation type="submission" date="2020-11" db="EMBL/GenBank/DDBJ databases">
        <authorList>
            <person name="Tran Van P."/>
        </authorList>
    </citation>
    <scope>NUCLEOTIDE SEQUENCE</scope>
</reference>
<accession>A0A7R9CTV0</accession>
<name>A0A7R9CTV0_TIMPO</name>
<organism evidence="1">
    <name type="scientific">Timema poppense</name>
    <name type="common">Walking stick</name>
    <dbReference type="NCBI Taxonomy" id="170557"/>
    <lineage>
        <taxon>Eukaryota</taxon>
        <taxon>Metazoa</taxon>
        <taxon>Ecdysozoa</taxon>
        <taxon>Arthropoda</taxon>
        <taxon>Hexapoda</taxon>
        <taxon>Insecta</taxon>
        <taxon>Pterygota</taxon>
        <taxon>Neoptera</taxon>
        <taxon>Polyneoptera</taxon>
        <taxon>Phasmatodea</taxon>
        <taxon>Timematodea</taxon>
        <taxon>Timematoidea</taxon>
        <taxon>Timematidae</taxon>
        <taxon>Timema</taxon>
    </lineage>
</organism>
<gene>
    <name evidence="1" type="ORF">TPSB3V08_LOCUS3064</name>
</gene>